<accession>A0A7M5UIG3</accession>
<name>A0A7M5UIG3_9CNID</name>
<keyword evidence="3" id="KW-1185">Reference proteome</keyword>
<reference evidence="2" key="1">
    <citation type="submission" date="2021-01" db="UniProtKB">
        <authorList>
            <consortium name="EnsemblMetazoa"/>
        </authorList>
    </citation>
    <scope>IDENTIFICATION</scope>
</reference>
<dbReference type="InterPro" id="IPR000626">
    <property type="entry name" value="Ubiquitin-like_dom"/>
</dbReference>
<dbReference type="SUPFAM" id="SSF54236">
    <property type="entry name" value="Ubiquitin-like"/>
    <property type="match status" value="2"/>
</dbReference>
<protein>
    <recommendedName>
        <fullName evidence="1">Ubiquitin-like domain-containing protein</fullName>
    </recommendedName>
</protein>
<feature type="domain" description="Ubiquitin-like" evidence="1">
    <location>
        <begin position="509"/>
        <end position="563"/>
    </location>
</feature>
<dbReference type="AlphaFoldDB" id="A0A7M5UIG3"/>
<organism evidence="2 3">
    <name type="scientific">Clytia hemisphaerica</name>
    <dbReference type="NCBI Taxonomy" id="252671"/>
    <lineage>
        <taxon>Eukaryota</taxon>
        <taxon>Metazoa</taxon>
        <taxon>Cnidaria</taxon>
        <taxon>Hydrozoa</taxon>
        <taxon>Hydroidolina</taxon>
        <taxon>Leptothecata</taxon>
        <taxon>Obeliida</taxon>
        <taxon>Clytiidae</taxon>
        <taxon>Clytia</taxon>
    </lineage>
</organism>
<dbReference type="Pfam" id="PF00240">
    <property type="entry name" value="ubiquitin"/>
    <property type="match status" value="2"/>
</dbReference>
<evidence type="ECO:0000313" key="2">
    <source>
        <dbReference type="EnsemblMetazoa" id="CLYHEMP010887.1"/>
    </source>
</evidence>
<dbReference type="PROSITE" id="PS50053">
    <property type="entry name" value="UBIQUITIN_2"/>
    <property type="match status" value="2"/>
</dbReference>
<sequence length="581" mass="67297">MDKTKSLDQTFKDTLYLEEGISARCTCGILLENCEQCSKKQQLFGKSYYRCPACNGMTRLTRDKKFDKRCANCEGKPLDLCPNEGEVRIEIVKGKESRCGWLYAGKVCCFNVPLSSTSVSDLKDSIEEMCRIPRSAQRLSEPCSKESITDTRMLSSFNLVKEKRKTVLLVSQKRKHPSETKEIYLLHLHLAVFANFLDEKTTRLCKINEVEMQVIEIRAFGSRQLLPFTNDFTSQGALMSAIESDLEIPFNHQILIEESRNGGEWWECSKRRDEIDTKAKTIFIAVKGIKDHPDHEDLRQTCQAFGIKMFSSFTLRYQGTEEVLKFDEFYQFADVKKHVLKKYGLGLTDQQYTFGEDKENTFPCMMDLFLKKNDLEDIKLILHKKNINVNLIKELGNQLENEENSIVLHIPTKIYHRVLDFKMTHQEEIDIPVKEMELRLGDYILEDSKTLDDYGIRSEATLKVRKKPFEICIELSKEHARKDLKDLQNLHKANGFKLDKSFIKLGQKVKVQDWNTIGEVKECFVERVTEIECAENIVLFLNGEPLDDNKTIGDYGIKSYSCIAYRQKRVLRMCLPFATKK</sequence>
<evidence type="ECO:0000313" key="3">
    <source>
        <dbReference type="Proteomes" id="UP000594262"/>
    </source>
</evidence>
<dbReference type="RefSeq" id="XP_066910502.1">
    <property type="nucleotide sequence ID" value="XM_067054401.1"/>
</dbReference>
<dbReference type="CDD" id="cd17039">
    <property type="entry name" value="Ubl_ubiquitin_like"/>
    <property type="match status" value="2"/>
</dbReference>
<dbReference type="GeneID" id="136797816"/>
<dbReference type="Proteomes" id="UP000594262">
    <property type="component" value="Unplaced"/>
</dbReference>
<dbReference type="InterPro" id="IPR029071">
    <property type="entry name" value="Ubiquitin-like_domsf"/>
</dbReference>
<dbReference type="EnsemblMetazoa" id="CLYHEMT010887.1">
    <property type="protein sequence ID" value="CLYHEMP010887.1"/>
    <property type="gene ID" value="CLYHEMG010887"/>
</dbReference>
<proteinExistence type="predicted"/>
<feature type="domain" description="Ubiquitin-like" evidence="1">
    <location>
        <begin position="385"/>
        <end position="464"/>
    </location>
</feature>
<evidence type="ECO:0000259" key="1">
    <source>
        <dbReference type="PROSITE" id="PS50053"/>
    </source>
</evidence>
<dbReference type="Gene3D" id="3.10.20.90">
    <property type="entry name" value="Phosphatidylinositol 3-kinase Catalytic Subunit, Chain A, domain 1"/>
    <property type="match status" value="3"/>
</dbReference>